<evidence type="ECO:0000256" key="1">
    <source>
        <dbReference type="SAM" id="MobiDB-lite"/>
    </source>
</evidence>
<dbReference type="EMBL" id="JAUHTC010000091">
    <property type="protein sequence ID" value="MDN4521393.1"/>
    <property type="molecule type" value="Genomic_DNA"/>
</dbReference>
<feature type="compositionally biased region" description="Polar residues" evidence="1">
    <location>
        <begin position="1"/>
        <end position="14"/>
    </location>
</feature>
<evidence type="ECO:0000313" key="2">
    <source>
        <dbReference type="EMBL" id="MDN4521393.1"/>
    </source>
</evidence>
<evidence type="ECO:0000313" key="3">
    <source>
        <dbReference type="Proteomes" id="UP001172687"/>
    </source>
</evidence>
<organism evidence="2 3">
    <name type="scientific">Mycolicibacterium austroafricanum</name>
    <name type="common">Mycobacterium austroafricanum</name>
    <dbReference type="NCBI Taxonomy" id="39687"/>
    <lineage>
        <taxon>Bacteria</taxon>
        <taxon>Bacillati</taxon>
        <taxon>Actinomycetota</taxon>
        <taxon>Actinomycetes</taxon>
        <taxon>Mycobacteriales</taxon>
        <taxon>Mycobacteriaceae</taxon>
        <taxon>Mycolicibacterium</taxon>
    </lineage>
</organism>
<feature type="compositionally biased region" description="Acidic residues" evidence="1">
    <location>
        <begin position="242"/>
        <end position="251"/>
    </location>
</feature>
<accession>A0ABT8HKV4</accession>
<feature type="region of interest" description="Disordered" evidence="1">
    <location>
        <begin position="206"/>
        <end position="294"/>
    </location>
</feature>
<keyword evidence="3" id="KW-1185">Reference proteome</keyword>
<dbReference type="Proteomes" id="UP001172687">
    <property type="component" value="Unassembled WGS sequence"/>
</dbReference>
<name>A0ABT8HKV4_MYCAO</name>
<evidence type="ECO:0008006" key="4">
    <source>
        <dbReference type="Google" id="ProtNLM"/>
    </source>
</evidence>
<feature type="compositionally biased region" description="Acidic residues" evidence="1">
    <location>
        <begin position="274"/>
        <end position="283"/>
    </location>
</feature>
<feature type="compositionally biased region" description="Low complexity" evidence="1">
    <location>
        <begin position="284"/>
        <end position="293"/>
    </location>
</feature>
<proteinExistence type="predicted"/>
<protein>
    <recommendedName>
        <fullName evidence="4">RecT-like ssDNA binding protein</fullName>
    </recommendedName>
</protein>
<gene>
    <name evidence="2" type="ORF">QYF68_26745</name>
</gene>
<feature type="region of interest" description="Disordered" evidence="1">
    <location>
        <begin position="1"/>
        <end position="21"/>
    </location>
</feature>
<reference evidence="2" key="1">
    <citation type="submission" date="2023-07" db="EMBL/GenBank/DDBJ databases">
        <title>Degradation of tert-butanol by M. austroafricanum TBA100.</title>
        <authorList>
            <person name="Helbich S."/>
            <person name="Vainshtein Y."/>
        </authorList>
    </citation>
    <scope>NUCLEOTIDE SEQUENCE</scope>
    <source>
        <strain evidence="2">TBA100</strain>
    </source>
</reference>
<sequence length="357" mass="39310">MRSMTDLATRNDTWPASGGGAWDGTLERIPVSRSLSQGERMREWLHLFKECREAAEILSRTSFVPREMQGKPAEAAVSMMKGWELGLDPLDALANIFVVHGRVGFYAEFQRRRVIQAGHTFRVVESTDSRCVVEGTRKETGETHRAVFTAEAAKRAKIDIQAYPAEKLVARATSRLVKQAFPDVLSGSLIVEDLLDGIIAVDSERPDEPVAQQVDGAVQRRRQPRKVTAARVERPRPAPAADVDDLLDEPEPATPEPATPEPERQTEAAPVDEGQGDLLDDEPAAAPAESDPAITRAQLQKLSILRQKEGHADDEQGRASWFQWVEVNIGRRVESNKDLTKAEASVLIDVIEGGTGQ</sequence>
<comment type="caution">
    <text evidence="2">The sequence shown here is derived from an EMBL/GenBank/DDBJ whole genome shotgun (WGS) entry which is preliminary data.</text>
</comment>
<dbReference type="RefSeq" id="WP_301161788.1">
    <property type="nucleotide sequence ID" value="NZ_JAUHTC010000091.1"/>
</dbReference>